<feature type="region of interest" description="Disordered" evidence="1">
    <location>
        <begin position="28"/>
        <end position="75"/>
    </location>
</feature>
<dbReference type="Proteomes" id="UP000621856">
    <property type="component" value="Unassembled WGS sequence"/>
</dbReference>
<evidence type="ECO:0000313" key="6">
    <source>
        <dbReference type="Proteomes" id="UP000818603"/>
    </source>
</evidence>
<sequence>MVISSSRSLFGTAALLTLLAACSQQQDGGDEYSEDIAVESREEPVAEEQAPEEMSVPEETESSGETTETAEPVRTDIPVTAELGSFGSEVHGLALWAHPKVAYQGAVLAANGEAGLIAIDFEKGSPDSIAGTFVGGLAVTYPDWSRGNESLIAAYDSASGFRFFDIDEEALTFSEWTVTGADELPGEPVQICIASRADAAIVNIAVISQENTVSHASINQNPDGSLTVSAPVRVNVPQPIACAGDDSHGIIVFATGRGTLVAVGTGDETNSGSEPTDKPFVDRIATLPTSDVNGIATSLQTGQGQILVSYQNEDARFYGYDIETGEELGYFTVSPLSGIDGVSGLSLFAADGGNFGGIYRKGVLATIGSDEARTLKLAPLSTALRNWTIFEADVLNRRDITQPPEQVDDTGLNFSVPDFEDL</sequence>
<dbReference type="PROSITE" id="PS51257">
    <property type="entry name" value="PROKAR_LIPOPROTEIN"/>
    <property type="match status" value="1"/>
</dbReference>
<feature type="domain" description="BPP" evidence="2">
    <location>
        <begin position="60"/>
        <end position="384"/>
    </location>
</feature>
<keyword evidence="6" id="KW-1185">Reference proteome</keyword>
<feature type="compositionally biased region" description="Acidic residues" evidence="1">
    <location>
        <begin position="45"/>
        <end position="62"/>
    </location>
</feature>
<dbReference type="AlphaFoldDB" id="A0A8J3EQR7"/>
<evidence type="ECO:0000313" key="5">
    <source>
        <dbReference type="Proteomes" id="UP000621856"/>
    </source>
</evidence>
<evidence type="ECO:0000256" key="1">
    <source>
        <dbReference type="SAM" id="MobiDB-lite"/>
    </source>
</evidence>
<feature type="compositionally biased region" description="Acidic residues" evidence="1">
    <location>
        <begin position="28"/>
        <end position="37"/>
    </location>
</feature>
<organism evidence="3 5">
    <name type="scientific">Aquisalinus luteolus</name>
    <dbReference type="NCBI Taxonomy" id="1566827"/>
    <lineage>
        <taxon>Bacteria</taxon>
        <taxon>Pseudomonadati</taxon>
        <taxon>Pseudomonadota</taxon>
        <taxon>Alphaproteobacteria</taxon>
        <taxon>Parvularculales</taxon>
        <taxon>Parvularculaceae</taxon>
        <taxon>Aquisalinus</taxon>
    </lineage>
</organism>
<dbReference type="EMBL" id="VCJR02000001">
    <property type="protein sequence ID" value="NHK27596.1"/>
    <property type="molecule type" value="Genomic_DNA"/>
</dbReference>
<evidence type="ECO:0000313" key="3">
    <source>
        <dbReference type="EMBL" id="GGH95911.1"/>
    </source>
</evidence>
<protein>
    <recommendedName>
        <fullName evidence="2">BPP domain-containing protein</fullName>
    </recommendedName>
</protein>
<proteinExistence type="predicted"/>
<comment type="caution">
    <text evidence="3">The sequence shown here is derived from an EMBL/GenBank/DDBJ whole genome shotgun (WGS) entry which is preliminary data.</text>
</comment>
<dbReference type="GO" id="GO:0016158">
    <property type="term" value="F:inositol hexakisphosphate 3-phosphatase activity"/>
    <property type="evidence" value="ECO:0007669"/>
    <property type="project" value="InterPro"/>
</dbReference>
<dbReference type="PROSITE" id="PS51662">
    <property type="entry name" value="BP_PHYTASE"/>
    <property type="match status" value="1"/>
</dbReference>
<dbReference type="InterPro" id="IPR011042">
    <property type="entry name" value="6-blade_b-propeller_TolB-like"/>
</dbReference>
<dbReference type="InterPro" id="IPR003431">
    <property type="entry name" value="B-propeller_Phytase"/>
</dbReference>
<dbReference type="RefSeq" id="WP_155138672.1">
    <property type="nucleotide sequence ID" value="NZ_BMGZ01000001.1"/>
</dbReference>
<evidence type="ECO:0000259" key="2">
    <source>
        <dbReference type="PROSITE" id="PS51662"/>
    </source>
</evidence>
<dbReference type="SUPFAM" id="SSF50956">
    <property type="entry name" value="Thermostable phytase (3-phytase)"/>
    <property type="match status" value="1"/>
</dbReference>
<dbReference type="Gene3D" id="2.120.10.30">
    <property type="entry name" value="TolB, C-terminal domain"/>
    <property type="match status" value="1"/>
</dbReference>
<reference evidence="4 6" key="2">
    <citation type="submission" date="2020-02" db="EMBL/GenBank/DDBJ databases">
        <title>Genome sequence of Parvularcula flava strain NH6-79.</title>
        <authorList>
            <person name="Abdul Karim M.H."/>
            <person name="Lam M.Q."/>
            <person name="Chen S.J."/>
            <person name="Yahya A."/>
            <person name="Shahir S."/>
            <person name="Shamsir M.S."/>
            <person name="Chong C.S."/>
        </authorList>
    </citation>
    <scope>NUCLEOTIDE SEQUENCE [LARGE SCALE GENOMIC DNA]</scope>
    <source>
        <strain evidence="4 6">NH6-79</strain>
    </source>
</reference>
<evidence type="ECO:0000313" key="4">
    <source>
        <dbReference type="EMBL" id="NHK27596.1"/>
    </source>
</evidence>
<reference evidence="3" key="3">
    <citation type="submission" date="2020-09" db="EMBL/GenBank/DDBJ databases">
        <authorList>
            <person name="Sun Q."/>
            <person name="Zhou Y."/>
        </authorList>
    </citation>
    <scope>NUCLEOTIDE SEQUENCE</scope>
    <source>
        <strain evidence="3">CGMCC 1.14984</strain>
    </source>
</reference>
<dbReference type="Proteomes" id="UP000818603">
    <property type="component" value="Unassembled WGS sequence"/>
</dbReference>
<name>A0A8J3EQR7_9PROT</name>
<dbReference type="EMBL" id="BMGZ01000001">
    <property type="protein sequence ID" value="GGH95911.1"/>
    <property type="molecule type" value="Genomic_DNA"/>
</dbReference>
<accession>A0A8J3EQR7</accession>
<reference evidence="3" key="1">
    <citation type="journal article" date="2014" name="Int. J. Syst. Evol. Microbiol.">
        <title>Complete genome sequence of Corynebacterium casei LMG S-19264T (=DSM 44701T), isolated from a smear-ripened cheese.</title>
        <authorList>
            <consortium name="US DOE Joint Genome Institute (JGI-PGF)"/>
            <person name="Walter F."/>
            <person name="Albersmeier A."/>
            <person name="Kalinowski J."/>
            <person name="Ruckert C."/>
        </authorList>
    </citation>
    <scope>NUCLEOTIDE SEQUENCE</scope>
    <source>
        <strain evidence="3">CGMCC 1.14984</strain>
    </source>
</reference>
<gene>
    <name evidence="4" type="ORF">FF098_006745</name>
    <name evidence="3" type="ORF">GCM10011355_13570</name>
</gene>